<keyword evidence="1 2" id="KW-0193">Cuticle</keyword>
<evidence type="ECO:0000313" key="5">
    <source>
        <dbReference type="Proteomes" id="UP001054945"/>
    </source>
</evidence>
<dbReference type="InterPro" id="IPR050468">
    <property type="entry name" value="Cuticle_Struct_Prot"/>
</dbReference>
<dbReference type="PROSITE" id="PS51155">
    <property type="entry name" value="CHIT_BIND_RR_2"/>
    <property type="match status" value="1"/>
</dbReference>
<accession>A0AAV4QK84</accession>
<dbReference type="PANTHER" id="PTHR10380:SF173">
    <property type="entry name" value="CUTICULAR PROTEIN 47EF, ISOFORM C-RELATED"/>
    <property type="match status" value="1"/>
</dbReference>
<name>A0AAV4QK84_CAEEX</name>
<dbReference type="Proteomes" id="UP001054945">
    <property type="component" value="Unassembled WGS sequence"/>
</dbReference>
<dbReference type="Pfam" id="PF00379">
    <property type="entry name" value="Chitin_bind_4"/>
    <property type="match status" value="1"/>
</dbReference>
<gene>
    <name evidence="4" type="ORF">CEXT_321981</name>
</gene>
<protein>
    <submittedName>
        <fullName evidence="4">Uncharacterized protein</fullName>
    </submittedName>
</protein>
<dbReference type="GO" id="GO:0008010">
    <property type="term" value="F:structural constituent of chitin-based larval cuticle"/>
    <property type="evidence" value="ECO:0007669"/>
    <property type="project" value="TreeGrafter"/>
</dbReference>
<dbReference type="InterPro" id="IPR000618">
    <property type="entry name" value="Insect_cuticle"/>
</dbReference>
<evidence type="ECO:0000313" key="4">
    <source>
        <dbReference type="EMBL" id="GIY08679.1"/>
    </source>
</evidence>
<organism evidence="4 5">
    <name type="scientific">Caerostris extrusa</name>
    <name type="common">Bark spider</name>
    <name type="synonym">Caerostris bankana</name>
    <dbReference type="NCBI Taxonomy" id="172846"/>
    <lineage>
        <taxon>Eukaryota</taxon>
        <taxon>Metazoa</taxon>
        <taxon>Ecdysozoa</taxon>
        <taxon>Arthropoda</taxon>
        <taxon>Chelicerata</taxon>
        <taxon>Arachnida</taxon>
        <taxon>Araneae</taxon>
        <taxon>Araneomorphae</taxon>
        <taxon>Entelegynae</taxon>
        <taxon>Araneoidea</taxon>
        <taxon>Araneidae</taxon>
        <taxon>Caerostris</taxon>
    </lineage>
</organism>
<dbReference type="AlphaFoldDB" id="A0AAV4QK84"/>
<dbReference type="PROSITE" id="PS51257">
    <property type="entry name" value="PROKAR_LIPOPROTEIN"/>
    <property type="match status" value="1"/>
</dbReference>
<sequence>MFKLVLIASLVALACAQGYGHGGYGGNGGNGGGYGGGNSYGHEDYAQPIPYQYGFDIVGGDHHSGDFKQTRQEHGDGHGNVQGSYGYTDAHGNYRQVDYVADHHGFRAQVKTNEPGTENQSPADVQLHAQPQHGGYAPQSGYGHSSY</sequence>
<dbReference type="GO" id="GO:0062129">
    <property type="term" value="C:chitin-based extracellular matrix"/>
    <property type="evidence" value="ECO:0007669"/>
    <property type="project" value="TreeGrafter"/>
</dbReference>
<evidence type="ECO:0000256" key="1">
    <source>
        <dbReference type="ARBA" id="ARBA00022460"/>
    </source>
</evidence>
<feature type="chain" id="PRO_5043618633" evidence="3">
    <location>
        <begin position="17"/>
        <end position="147"/>
    </location>
</feature>
<keyword evidence="5" id="KW-1185">Reference proteome</keyword>
<comment type="caution">
    <text evidence="4">The sequence shown here is derived from an EMBL/GenBank/DDBJ whole genome shotgun (WGS) entry which is preliminary data.</text>
</comment>
<dbReference type="PANTHER" id="PTHR10380">
    <property type="entry name" value="CUTICLE PROTEIN"/>
    <property type="match status" value="1"/>
</dbReference>
<proteinExistence type="predicted"/>
<evidence type="ECO:0000256" key="2">
    <source>
        <dbReference type="PROSITE-ProRule" id="PRU00497"/>
    </source>
</evidence>
<evidence type="ECO:0000256" key="3">
    <source>
        <dbReference type="SAM" id="SignalP"/>
    </source>
</evidence>
<keyword evidence="3" id="KW-0732">Signal</keyword>
<feature type="signal peptide" evidence="3">
    <location>
        <begin position="1"/>
        <end position="16"/>
    </location>
</feature>
<reference evidence="4 5" key="1">
    <citation type="submission" date="2021-06" db="EMBL/GenBank/DDBJ databases">
        <title>Caerostris extrusa draft genome.</title>
        <authorList>
            <person name="Kono N."/>
            <person name="Arakawa K."/>
        </authorList>
    </citation>
    <scope>NUCLEOTIDE SEQUENCE [LARGE SCALE GENOMIC DNA]</scope>
</reference>
<dbReference type="EMBL" id="BPLR01006275">
    <property type="protein sequence ID" value="GIY08679.1"/>
    <property type="molecule type" value="Genomic_DNA"/>
</dbReference>
<dbReference type="PRINTS" id="PR00947">
    <property type="entry name" value="CUTICLE"/>
</dbReference>